<dbReference type="RefSeq" id="WP_092791776.1">
    <property type="nucleotide sequence ID" value="NZ_FNXF01000004.1"/>
</dbReference>
<evidence type="ECO:0000313" key="2">
    <source>
        <dbReference type="EMBL" id="SEH79166.1"/>
    </source>
</evidence>
<accession>A0A1H6L1E8</accession>
<keyword evidence="3" id="KW-1185">Reference proteome</keyword>
<sequence>MPSFYKGISAVLMLCLYGVQASETEHLPSSEEPLQPIGFFGTVTGDVELGFLLTSGNTDSFAIRANSELVHELEYFRNRYHLQSLLQKNNVTNASTGDKNQVTTASRYGLTGQSNYKIVTGSQTVFGRGAYLHDKFGAFTEQASLVVGYGNRIYEKQSDYFDLETGPGFGHQEAASGNTNTGLIWYLAANLDYQLYNTTKFRQTLESTMSLNGENSTLLSRSSLTAQLAGSLSMRFNFVVKFNSDPEGNRKRTDTETSASLVYTF</sequence>
<proteinExistence type="predicted"/>
<dbReference type="EMBL" id="FNXF01000004">
    <property type="protein sequence ID" value="SEH79166.1"/>
    <property type="molecule type" value="Genomic_DNA"/>
</dbReference>
<evidence type="ECO:0000256" key="1">
    <source>
        <dbReference type="SAM" id="SignalP"/>
    </source>
</evidence>
<organism evidence="2 3">
    <name type="scientific">Rheinheimera pacifica</name>
    <dbReference type="NCBI Taxonomy" id="173990"/>
    <lineage>
        <taxon>Bacteria</taxon>
        <taxon>Pseudomonadati</taxon>
        <taxon>Pseudomonadota</taxon>
        <taxon>Gammaproteobacteria</taxon>
        <taxon>Chromatiales</taxon>
        <taxon>Chromatiaceae</taxon>
        <taxon>Rheinheimera</taxon>
    </lineage>
</organism>
<feature type="signal peptide" evidence="1">
    <location>
        <begin position="1"/>
        <end position="21"/>
    </location>
</feature>
<reference evidence="3" key="1">
    <citation type="submission" date="2016-10" db="EMBL/GenBank/DDBJ databases">
        <authorList>
            <person name="Varghese N."/>
            <person name="Submissions S."/>
        </authorList>
    </citation>
    <scope>NUCLEOTIDE SEQUENCE [LARGE SCALE GENOMIC DNA]</scope>
    <source>
        <strain evidence="3">DSM 17616</strain>
    </source>
</reference>
<evidence type="ECO:0000313" key="3">
    <source>
        <dbReference type="Proteomes" id="UP000199371"/>
    </source>
</evidence>
<dbReference type="Pfam" id="PF04338">
    <property type="entry name" value="DUF481"/>
    <property type="match status" value="1"/>
</dbReference>
<feature type="chain" id="PRO_5011542037" evidence="1">
    <location>
        <begin position="22"/>
        <end position="265"/>
    </location>
</feature>
<dbReference type="Proteomes" id="UP000199371">
    <property type="component" value="Unassembled WGS sequence"/>
</dbReference>
<name>A0A1H6L1E8_9GAMM</name>
<dbReference type="AlphaFoldDB" id="A0A1H6L1E8"/>
<dbReference type="InterPro" id="IPR007433">
    <property type="entry name" value="DUF481"/>
</dbReference>
<dbReference type="OrthoDB" id="5292716at2"/>
<dbReference type="STRING" id="173990.SAMN05660691_01448"/>
<keyword evidence="1" id="KW-0732">Signal</keyword>
<protein>
    <submittedName>
        <fullName evidence="2">Putative salt-induced outer membrane protein YdiY</fullName>
    </submittedName>
</protein>
<gene>
    <name evidence="2" type="ORF">SAMN05660691_01448</name>
</gene>